<feature type="transmembrane region" description="Helical" evidence="1">
    <location>
        <begin position="76"/>
        <end position="98"/>
    </location>
</feature>
<evidence type="ECO:0000313" key="2">
    <source>
        <dbReference type="EMBL" id="VDL82465.1"/>
    </source>
</evidence>
<organism evidence="4">
    <name type="scientific">Nippostrongylus brasiliensis</name>
    <name type="common">Rat hookworm</name>
    <dbReference type="NCBI Taxonomy" id="27835"/>
    <lineage>
        <taxon>Eukaryota</taxon>
        <taxon>Metazoa</taxon>
        <taxon>Ecdysozoa</taxon>
        <taxon>Nematoda</taxon>
        <taxon>Chromadorea</taxon>
        <taxon>Rhabditida</taxon>
        <taxon>Rhabditina</taxon>
        <taxon>Rhabditomorpha</taxon>
        <taxon>Strongyloidea</taxon>
        <taxon>Heligmosomidae</taxon>
        <taxon>Nippostrongylus</taxon>
    </lineage>
</organism>
<dbReference type="OrthoDB" id="8019190at2759"/>
<dbReference type="WBParaSite" id="NBR_0001873901-mRNA-1">
    <property type="protein sequence ID" value="NBR_0001873901-mRNA-1"/>
    <property type="gene ID" value="NBR_0001873901"/>
</dbReference>
<keyword evidence="1" id="KW-1133">Transmembrane helix</keyword>
<dbReference type="AlphaFoldDB" id="A0A0N4YND1"/>
<gene>
    <name evidence="2" type="ORF">NBR_LOCUS18740</name>
</gene>
<keyword evidence="1" id="KW-0472">Membrane</keyword>
<protein>
    <submittedName>
        <fullName evidence="4">DUF5641 domain-containing protein</fullName>
    </submittedName>
</protein>
<accession>A0A0N4YND1</accession>
<evidence type="ECO:0000256" key="1">
    <source>
        <dbReference type="SAM" id="Phobius"/>
    </source>
</evidence>
<sequence length="103" mass="11325">MAGKISRTSNHPPTVGEVVLMDDDSQLLRGQWPMAVILDLVISRDSEKGTANYVDTFNYPDLGHVLEVVLNNWKTAVVTLLAVMALSVAAICLLRSIIFRLLC</sequence>
<name>A0A0N4YND1_NIPBR</name>
<dbReference type="Proteomes" id="UP000271162">
    <property type="component" value="Unassembled WGS sequence"/>
</dbReference>
<keyword evidence="1" id="KW-0812">Transmembrane</keyword>
<proteinExistence type="predicted"/>
<reference evidence="2 3" key="2">
    <citation type="submission" date="2018-11" db="EMBL/GenBank/DDBJ databases">
        <authorList>
            <consortium name="Pathogen Informatics"/>
        </authorList>
    </citation>
    <scope>NUCLEOTIDE SEQUENCE [LARGE SCALE GENOMIC DNA]</scope>
</reference>
<reference evidence="4" key="1">
    <citation type="submission" date="2017-02" db="UniProtKB">
        <authorList>
            <consortium name="WormBaseParasite"/>
        </authorList>
    </citation>
    <scope>IDENTIFICATION</scope>
</reference>
<evidence type="ECO:0000313" key="3">
    <source>
        <dbReference type="Proteomes" id="UP000271162"/>
    </source>
</evidence>
<dbReference type="EMBL" id="UYSL01023642">
    <property type="protein sequence ID" value="VDL82465.1"/>
    <property type="molecule type" value="Genomic_DNA"/>
</dbReference>
<keyword evidence="3" id="KW-1185">Reference proteome</keyword>
<evidence type="ECO:0000313" key="4">
    <source>
        <dbReference type="WBParaSite" id="NBR_0001873901-mRNA-1"/>
    </source>
</evidence>